<evidence type="ECO:0000313" key="19">
    <source>
        <dbReference type="Proteomes" id="UP000298603"/>
    </source>
</evidence>
<evidence type="ECO:0000256" key="4">
    <source>
        <dbReference type="ARBA" id="ARBA00013223"/>
    </source>
</evidence>
<dbReference type="PROSITE" id="PS51384">
    <property type="entry name" value="FAD_FR"/>
    <property type="match status" value="1"/>
</dbReference>
<keyword evidence="8" id="KW-0274">FAD</keyword>
<organism evidence="18 19">
    <name type="scientific">Buchnera aphidicola</name>
    <name type="common">Therioaphis trifolii</name>
    <dbReference type="NCBI Taxonomy" id="1241884"/>
    <lineage>
        <taxon>Bacteria</taxon>
        <taxon>Pseudomonadati</taxon>
        <taxon>Pseudomonadota</taxon>
        <taxon>Gammaproteobacteria</taxon>
        <taxon>Enterobacterales</taxon>
        <taxon>Erwiniaceae</taxon>
        <taxon>Buchnera</taxon>
    </lineage>
</organism>
<evidence type="ECO:0000256" key="16">
    <source>
        <dbReference type="SAM" id="Phobius"/>
    </source>
</evidence>
<dbReference type="InterPro" id="IPR017927">
    <property type="entry name" value="FAD-bd_FR_type"/>
</dbReference>
<sequence>MTQWVNAEVINIKKWTSRLFSLILHAPISPFIAGQFAKLAVPINKKKYIKRVYSYVNSPKNKNLEFFITLIPNGIMSNKLYNLKLKEKILISKESSGFFTINEIPKSEILWMFATGTAIGPFCSILQDGSELEKFKKIILIYAVKYSEELVYLPLIKKLKKKYHNKLIFQAITSQEKNKNSLTGRIPELLKKKIIEKKIGYEINSKNSHIMLCGNPNMVKDTQLILTQIYFLKKHLRRNPGHISSENYW</sequence>
<dbReference type="PANTHER" id="PTHR47878:SF1">
    <property type="entry name" value="FLAVODOXIN_FERREDOXIN--NADP REDUCTASE"/>
    <property type="match status" value="1"/>
</dbReference>
<dbReference type="EC" id="1.18.1.2" evidence="4"/>
<evidence type="ECO:0000256" key="5">
    <source>
        <dbReference type="ARBA" id="ARBA00020327"/>
    </source>
</evidence>
<dbReference type="InterPro" id="IPR051930">
    <property type="entry name" value="FNR_type-1"/>
</dbReference>
<comment type="cofactor">
    <cofactor evidence="1">
        <name>FAD</name>
        <dbReference type="ChEBI" id="CHEBI:57692"/>
    </cofactor>
</comment>
<evidence type="ECO:0000256" key="8">
    <source>
        <dbReference type="ARBA" id="ARBA00022827"/>
    </source>
</evidence>
<dbReference type="InterPro" id="IPR008333">
    <property type="entry name" value="Cbr1-like_FAD-bd_dom"/>
</dbReference>
<feature type="transmembrane region" description="Helical" evidence="16">
    <location>
        <begin position="20"/>
        <end position="41"/>
    </location>
</feature>
<comment type="similarity">
    <text evidence="2">Belongs to the ferredoxin--NADP reductase type 1 family.</text>
</comment>
<evidence type="ECO:0000313" key="18">
    <source>
        <dbReference type="EMBL" id="QCI27374.1"/>
    </source>
</evidence>
<keyword evidence="16" id="KW-0812">Transmembrane</keyword>
<dbReference type="SUPFAM" id="SSF63380">
    <property type="entry name" value="Riboflavin synthase domain-like"/>
    <property type="match status" value="1"/>
</dbReference>
<dbReference type="SUPFAM" id="SSF52343">
    <property type="entry name" value="Ferredoxin reductase-like, C-terminal NADP-linked domain"/>
    <property type="match status" value="1"/>
</dbReference>
<gene>
    <name evidence="18" type="ORF">D9V81_02035</name>
</gene>
<comment type="catalytic activity">
    <reaction evidence="14">
        <text>reduced [flavodoxin] + NADP(+) = oxidized [flavodoxin] + NADPH + 2 H(+)</text>
        <dbReference type="Rhea" id="RHEA:50756"/>
        <dbReference type="Rhea" id="RHEA-COMP:10622"/>
        <dbReference type="Rhea" id="RHEA-COMP:10623"/>
        <dbReference type="ChEBI" id="CHEBI:15378"/>
        <dbReference type="ChEBI" id="CHEBI:57618"/>
        <dbReference type="ChEBI" id="CHEBI:57783"/>
        <dbReference type="ChEBI" id="CHEBI:58210"/>
        <dbReference type="ChEBI" id="CHEBI:58349"/>
        <dbReference type="EC" id="1.19.1.1"/>
    </reaction>
</comment>
<dbReference type="Proteomes" id="UP000298603">
    <property type="component" value="Chromosome"/>
</dbReference>
<keyword evidence="9" id="KW-0521">NADP</keyword>
<dbReference type="RefSeq" id="WP_158349684.1">
    <property type="nucleotide sequence ID" value="NZ_CP032996.1"/>
</dbReference>
<evidence type="ECO:0000256" key="2">
    <source>
        <dbReference type="ARBA" id="ARBA00008312"/>
    </source>
</evidence>
<comment type="catalytic activity">
    <reaction evidence="15">
        <text>2 reduced [2Fe-2S]-[ferredoxin] + NADP(+) + H(+) = 2 oxidized [2Fe-2S]-[ferredoxin] + NADPH</text>
        <dbReference type="Rhea" id="RHEA:20125"/>
        <dbReference type="Rhea" id="RHEA-COMP:10000"/>
        <dbReference type="Rhea" id="RHEA-COMP:10001"/>
        <dbReference type="ChEBI" id="CHEBI:15378"/>
        <dbReference type="ChEBI" id="CHEBI:33737"/>
        <dbReference type="ChEBI" id="CHEBI:33738"/>
        <dbReference type="ChEBI" id="CHEBI:57783"/>
        <dbReference type="ChEBI" id="CHEBI:58349"/>
        <dbReference type="EC" id="1.18.1.2"/>
    </reaction>
</comment>
<dbReference type="PANTHER" id="PTHR47878">
    <property type="entry name" value="OXIDOREDUCTASE FAD/NAD(P)-BINDING DOMAIN PROTEIN"/>
    <property type="match status" value="1"/>
</dbReference>
<name>A0A4D6YN51_9GAMM</name>
<dbReference type="GO" id="GO:0000166">
    <property type="term" value="F:nucleotide binding"/>
    <property type="evidence" value="ECO:0007669"/>
    <property type="project" value="UniProtKB-KW"/>
</dbReference>
<protein>
    <recommendedName>
        <fullName evidence="5">Flavodoxin/ferredoxin--NADP reductase</fullName>
        <ecNumber evidence="4">1.18.1.2</ecNumber>
        <ecNumber evidence="3">1.19.1.1</ecNumber>
    </recommendedName>
    <alternativeName>
        <fullName evidence="13">Ferredoxin (flavodoxin):NADP(+) oxidoreductase</fullName>
    </alternativeName>
    <alternativeName>
        <fullName evidence="11">Ferredoxin--NADP reductase</fullName>
    </alternativeName>
    <alternativeName>
        <fullName evidence="12">Flavodoxin--NADP reductase</fullName>
    </alternativeName>
</protein>
<proteinExistence type="inferred from homology"/>
<evidence type="ECO:0000256" key="10">
    <source>
        <dbReference type="ARBA" id="ARBA00023002"/>
    </source>
</evidence>
<keyword evidence="6" id="KW-0285">Flavoprotein</keyword>
<evidence type="ECO:0000259" key="17">
    <source>
        <dbReference type="PROSITE" id="PS51384"/>
    </source>
</evidence>
<keyword evidence="7" id="KW-0547">Nucleotide-binding</keyword>
<evidence type="ECO:0000256" key="1">
    <source>
        <dbReference type="ARBA" id="ARBA00001974"/>
    </source>
</evidence>
<dbReference type="Gene3D" id="3.40.50.80">
    <property type="entry name" value="Nucleotide-binding domain of ferredoxin-NADP reductase (FNR) module"/>
    <property type="match status" value="1"/>
</dbReference>
<dbReference type="GO" id="GO:0004324">
    <property type="term" value="F:ferredoxin-NADP+ reductase activity"/>
    <property type="evidence" value="ECO:0007669"/>
    <property type="project" value="UniProtKB-EC"/>
</dbReference>
<feature type="domain" description="FAD-binding FR-type" evidence="17">
    <location>
        <begin position="2"/>
        <end position="102"/>
    </location>
</feature>
<evidence type="ECO:0000256" key="7">
    <source>
        <dbReference type="ARBA" id="ARBA00022741"/>
    </source>
</evidence>
<dbReference type="OrthoDB" id="9784483at2"/>
<keyword evidence="16" id="KW-0472">Membrane</keyword>
<dbReference type="EC" id="1.19.1.1" evidence="3"/>
<keyword evidence="10" id="KW-0560">Oxidoreductase</keyword>
<dbReference type="InterPro" id="IPR017938">
    <property type="entry name" value="Riboflavin_synthase-like_b-brl"/>
</dbReference>
<keyword evidence="16" id="KW-1133">Transmembrane helix</keyword>
<dbReference type="Gene3D" id="2.40.30.10">
    <property type="entry name" value="Translation factors"/>
    <property type="match status" value="1"/>
</dbReference>
<dbReference type="Pfam" id="PF00175">
    <property type="entry name" value="NAD_binding_1"/>
    <property type="match status" value="1"/>
</dbReference>
<keyword evidence="19" id="KW-1185">Reference proteome</keyword>
<evidence type="ECO:0000256" key="12">
    <source>
        <dbReference type="ARBA" id="ARBA00030000"/>
    </source>
</evidence>
<accession>A0A4D6YN51</accession>
<evidence type="ECO:0000256" key="15">
    <source>
        <dbReference type="ARBA" id="ARBA00047776"/>
    </source>
</evidence>
<reference evidence="18 19" key="1">
    <citation type="submission" date="2018-10" db="EMBL/GenBank/DDBJ databases">
        <title>Comparative functional genomics of the obligate endosymbiont Buchnera aphidicola.</title>
        <authorList>
            <person name="Chong R.A."/>
        </authorList>
    </citation>
    <scope>NUCLEOTIDE SEQUENCE [LARGE SCALE GENOMIC DNA]</scope>
    <source>
        <strain evidence="18 19">Tma</strain>
    </source>
</reference>
<evidence type="ECO:0000256" key="14">
    <source>
        <dbReference type="ARBA" id="ARBA00047271"/>
    </source>
</evidence>
<dbReference type="AlphaFoldDB" id="A0A4D6YN51"/>
<dbReference type="EMBL" id="CP032996">
    <property type="protein sequence ID" value="QCI27374.1"/>
    <property type="molecule type" value="Genomic_DNA"/>
</dbReference>
<dbReference type="InterPro" id="IPR033892">
    <property type="entry name" value="FNR_bac"/>
</dbReference>
<evidence type="ECO:0000256" key="11">
    <source>
        <dbReference type="ARBA" id="ARBA00029856"/>
    </source>
</evidence>
<dbReference type="Pfam" id="PF00970">
    <property type="entry name" value="FAD_binding_6"/>
    <property type="match status" value="1"/>
</dbReference>
<dbReference type="InterPro" id="IPR001433">
    <property type="entry name" value="OxRdtase_FAD/NAD-bd"/>
</dbReference>
<dbReference type="GO" id="GO:0034599">
    <property type="term" value="P:cellular response to oxidative stress"/>
    <property type="evidence" value="ECO:0007669"/>
    <property type="project" value="TreeGrafter"/>
</dbReference>
<dbReference type="CDD" id="cd06195">
    <property type="entry name" value="FNR1"/>
    <property type="match status" value="1"/>
</dbReference>
<dbReference type="GO" id="GO:0042167">
    <property type="term" value="P:heme catabolic process"/>
    <property type="evidence" value="ECO:0007669"/>
    <property type="project" value="TreeGrafter"/>
</dbReference>
<evidence type="ECO:0000256" key="13">
    <source>
        <dbReference type="ARBA" id="ARBA00030173"/>
    </source>
</evidence>
<dbReference type="InterPro" id="IPR039261">
    <property type="entry name" value="FNR_nucleotide-bd"/>
</dbReference>
<evidence type="ECO:0000256" key="6">
    <source>
        <dbReference type="ARBA" id="ARBA00022630"/>
    </source>
</evidence>
<evidence type="ECO:0000256" key="3">
    <source>
        <dbReference type="ARBA" id="ARBA00012872"/>
    </source>
</evidence>
<evidence type="ECO:0000256" key="9">
    <source>
        <dbReference type="ARBA" id="ARBA00022857"/>
    </source>
</evidence>